<keyword evidence="4 5" id="KW-0539">Nucleus</keyword>
<proteinExistence type="predicted"/>
<dbReference type="InterPro" id="IPR001356">
    <property type="entry name" value="HD"/>
</dbReference>
<dbReference type="Proteomes" id="UP000663828">
    <property type="component" value="Unassembled WGS sequence"/>
</dbReference>
<organism evidence="8 9">
    <name type="scientific">Adineta ricciae</name>
    <name type="common">Rotifer</name>
    <dbReference type="NCBI Taxonomy" id="249248"/>
    <lineage>
        <taxon>Eukaryota</taxon>
        <taxon>Metazoa</taxon>
        <taxon>Spiralia</taxon>
        <taxon>Gnathifera</taxon>
        <taxon>Rotifera</taxon>
        <taxon>Eurotatoria</taxon>
        <taxon>Bdelloidea</taxon>
        <taxon>Adinetida</taxon>
        <taxon>Adinetidae</taxon>
        <taxon>Adineta</taxon>
    </lineage>
</organism>
<feature type="DNA-binding region" description="Homeobox" evidence="5">
    <location>
        <begin position="9"/>
        <end position="68"/>
    </location>
</feature>
<dbReference type="GO" id="GO:0000977">
    <property type="term" value="F:RNA polymerase II transcription regulatory region sequence-specific DNA binding"/>
    <property type="evidence" value="ECO:0007669"/>
    <property type="project" value="TreeGrafter"/>
</dbReference>
<sequence length="129" mass="15573">MFHSMKMSTCQFRRVYTREQRSILEASFMRQSHPDLNEKERLAKLLNCNLIQICNWFQNHRRRIRKQQQMSTQAHPTLACQTLDYQNECLSHDLYQQLPSQYVGVVHAHPQQTWESAMTYDPFVNYYTQ</sequence>
<dbReference type="PANTHER" id="PTHR46123:SF4">
    <property type="entry name" value="MIX-TYPE HOMEOBOX GENE 1-RELATED"/>
    <property type="match status" value="1"/>
</dbReference>
<evidence type="ECO:0000256" key="6">
    <source>
        <dbReference type="RuleBase" id="RU000682"/>
    </source>
</evidence>
<keyword evidence="2 5" id="KW-0238">DNA-binding</keyword>
<feature type="domain" description="Homeobox" evidence="7">
    <location>
        <begin position="7"/>
        <end position="67"/>
    </location>
</feature>
<comment type="caution">
    <text evidence="8">The sequence shown here is derived from an EMBL/GenBank/DDBJ whole genome shotgun (WGS) entry which is preliminary data.</text>
</comment>
<dbReference type="SUPFAM" id="SSF46689">
    <property type="entry name" value="Homeodomain-like"/>
    <property type="match status" value="1"/>
</dbReference>
<evidence type="ECO:0000256" key="4">
    <source>
        <dbReference type="ARBA" id="ARBA00023242"/>
    </source>
</evidence>
<reference evidence="8" key="1">
    <citation type="submission" date="2021-02" db="EMBL/GenBank/DDBJ databases">
        <authorList>
            <person name="Nowell W R."/>
        </authorList>
    </citation>
    <scope>NUCLEOTIDE SEQUENCE</scope>
</reference>
<evidence type="ECO:0000259" key="7">
    <source>
        <dbReference type="PROSITE" id="PS50071"/>
    </source>
</evidence>
<accession>A0A816CUW7</accession>
<dbReference type="Pfam" id="PF00046">
    <property type="entry name" value="Homeodomain"/>
    <property type="match status" value="1"/>
</dbReference>
<dbReference type="GO" id="GO:0000981">
    <property type="term" value="F:DNA-binding transcription factor activity, RNA polymerase II-specific"/>
    <property type="evidence" value="ECO:0007669"/>
    <property type="project" value="TreeGrafter"/>
</dbReference>
<dbReference type="InterPro" id="IPR009057">
    <property type="entry name" value="Homeodomain-like_sf"/>
</dbReference>
<evidence type="ECO:0000256" key="1">
    <source>
        <dbReference type="ARBA" id="ARBA00004123"/>
    </source>
</evidence>
<dbReference type="InterPro" id="IPR051306">
    <property type="entry name" value="Homeobox_regulator"/>
</dbReference>
<evidence type="ECO:0000256" key="2">
    <source>
        <dbReference type="ARBA" id="ARBA00023125"/>
    </source>
</evidence>
<dbReference type="AlphaFoldDB" id="A0A816CUW7"/>
<evidence type="ECO:0000256" key="5">
    <source>
        <dbReference type="PROSITE-ProRule" id="PRU00108"/>
    </source>
</evidence>
<evidence type="ECO:0000256" key="3">
    <source>
        <dbReference type="ARBA" id="ARBA00023155"/>
    </source>
</evidence>
<dbReference type="SMART" id="SM00389">
    <property type="entry name" value="HOX"/>
    <property type="match status" value="1"/>
</dbReference>
<dbReference type="PANTHER" id="PTHR46123">
    <property type="entry name" value="MIX-TYPE HOMEOBOX GENE 1-RELATED"/>
    <property type="match status" value="1"/>
</dbReference>
<protein>
    <recommendedName>
        <fullName evidence="7">Homeobox domain-containing protein</fullName>
    </recommendedName>
</protein>
<comment type="subcellular location">
    <subcellularLocation>
        <location evidence="1 5 6">Nucleus</location>
    </subcellularLocation>
</comment>
<dbReference type="CDD" id="cd00086">
    <property type="entry name" value="homeodomain"/>
    <property type="match status" value="1"/>
</dbReference>
<dbReference type="PROSITE" id="PS50071">
    <property type="entry name" value="HOMEOBOX_2"/>
    <property type="match status" value="1"/>
</dbReference>
<name>A0A816CUW7_ADIRI</name>
<gene>
    <name evidence="8" type="ORF">XAT740_LOCUS51489</name>
</gene>
<keyword evidence="9" id="KW-1185">Reference proteome</keyword>
<evidence type="ECO:0000313" key="8">
    <source>
        <dbReference type="EMBL" id="CAF1629990.1"/>
    </source>
</evidence>
<dbReference type="GO" id="GO:0005634">
    <property type="term" value="C:nucleus"/>
    <property type="evidence" value="ECO:0007669"/>
    <property type="project" value="UniProtKB-SubCell"/>
</dbReference>
<dbReference type="Gene3D" id="1.10.10.60">
    <property type="entry name" value="Homeodomain-like"/>
    <property type="match status" value="1"/>
</dbReference>
<evidence type="ECO:0000313" key="9">
    <source>
        <dbReference type="Proteomes" id="UP000663828"/>
    </source>
</evidence>
<keyword evidence="3 5" id="KW-0371">Homeobox</keyword>
<dbReference type="EMBL" id="CAJNOR010008198">
    <property type="protein sequence ID" value="CAF1629990.1"/>
    <property type="molecule type" value="Genomic_DNA"/>
</dbReference>